<evidence type="ECO:0000256" key="1">
    <source>
        <dbReference type="SAM" id="MobiDB-lite"/>
    </source>
</evidence>
<dbReference type="EMBL" id="JABELV010000089">
    <property type="protein sequence ID" value="KAG7531500.1"/>
    <property type="molecule type" value="Genomic_DNA"/>
</dbReference>
<evidence type="ECO:0000313" key="3">
    <source>
        <dbReference type="Proteomes" id="UP000812966"/>
    </source>
</evidence>
<reference evidence="2" key="1">
    <citation type="submission" date="2020-04" db="EMBL/GenBank/DDBJ databases">
        <title>Analysis of mating type loci in Filobasidium floriforme.</title>
        <authorList>
            <person name="Nowrousian M."/>
        </authorList>
    </citation>
    <scope>NUCLEOTIDE SEQUENCE</scope>
    <source>
        <strain evidence="2">CBS 6242</strain>
    </source>
</reference>
<proteinExistence type="predicted"/>
<protein>
    <recommendedName>
        <fullName evidence="4">Rad60/SUMO-like domain-containing protein</fullName>
    </recommendedName>
</protein>
<feature type="region of interest" description="Disordered" evidence="1">
    <location>
        <begin position="1"/>
        <end position="55"/>
    </location>
</feature>
<name>A0A8K0JJ79_9TREE</name>
<organism evidence="2 3">
    <name type="scientific">Filobasidium floriforme</name>
    <dbReference type="NCBI Taxonomy" id="5210"/>
    <lineage>
        <taxon>Eukaryota</taxon>
        <taxon>Fungi</taxon>
        <taxon>Dikarya</taxon>
        <taxon>Basidiomycota</taxon>
        <taxon>Agaricomycotina</taxon>
        <taxon>Tremellomycetes</taxon>
        <taxon>Filobasidiales</taxon>
        <taxon>Filobasidiaceae</taxon>
        <taxon>Filobasidium</taxon>
    </lineage>
</organism>
<dbReference type="Proteomes" id="UP000812966">
    <property type="component" value="Unassembled WGS sequence"/>
</dbReference>
<sequence length="544" mass="58186">MAEAARPRPKPRPRARAPASASTESAPGLSDVNATTQATTVTAKAPVNAVDDDDDDLFAYRRRLMRKLASQTITDPSPPPSVPAQGSGSEQEESSSRKRKRSKKKGEADWVRSGVNLASDKAVRESEEASDEDEVEDEEKGVDGGSKGSTSANRKSTPSDPPGEPLTSPLSATNPHTGAPAPVHLPDSDSDDDEADVSLPAPDPDLIAKIQARHLTAKALSGSDVRFGGESSLGSGSRCQVMVEPKIDPGKAADMGAVQRGKWETKKAFDAPRDEPLTLIYETLGQALGIPNPSSNIIMEFDNGTRIWSCYATPNSLKFPDSTITLFAYERSHYEQVETARKEAERIRFQNRVANNEKSSTPEPTASFAQTTADAPISRPGSLAIKVPTVTKATIPSTEPIEIDSDSEPETRVTQPVQRAADYSSDIEILDSAPKPTAFMLAPRHTDTAGSEPPTTPSSISVQIRGQEGELTGNVSSTTTYDAVIKYYASKMSIPVELPATGRGKNRVPGKKLKIDFDGDLFDGAGKILELDLDGGETLDIKYV</sequence>
<comment type="caution">
    <text evidence="2">The sequence shown here is derived from an EMBL/GenBank/DDBJ whole genome shotgun (WGS) entry which is preliminary data.</text>
</comment>
<keyword evidence="3" id="KW-1185">Reference proteome</keyword>
<feature type="compositionally biased region" description="Acidic residues" evidence="1">
    <location>
        <begin position="128"/>
        <end position="140"/>
    </location>
</feature>
<feature type="compositionally biased region" description="Low complexity" evidence="1">
    <location>
        <begin position="16"/>
        <end position="27"/>
    </location>
</feature>
<dbReference type="Gene3D" id="3.10.20.90">
    <property type="entry name" value="Phosphatidylinositol 3-kinase Catalytic Subunit, Chain A, domain 1"/>
    <property type="match status" value="1"/>
</dbReference>
<dbReference type="AlphaFoldDB" id="A0A8K0JJ79"/>
<evidence type="ECO:0000313" key="2">
    <source>
        <dbReference type="EMBL" id="KAG7531500.1"/>
    </source>
</evidence>
<evidence type="ECO:0008006" key="4">
    <source>
        <dbReference type="Google" id="ProtNLM"/>
    </source>
</evidence>
<feature type="compositionally biased region" description="Low complexity" evidence="1">
    <location>
        <begin position="34"/>
        <end position="45"/>
    </location>
</feature>
<feature type="region of interest" description="Disordered" evidence="1">
    <location>
        <begin position="400"/>
        <end position="420"/>
    </location>
</feature>
<feature type="region of interest" description="Disordered" evidence="1">
    <location>
        <begin position="354"/>
        <end position="373"/>
    </location>
</feature>
<accession>A0A8K0JJ79</accession>
<feature type="region of interest" description="Disordered" evidence="1">
    <location>
        <begin position="69"/>
        <end position="202"/>
    </location>
</feature>
<gene>
    <name evidence="2" type="ORF">FFLO_04298</name>
</gene>